<dbReference type="InterPro" id="IPR050300">
    <property type="entry name" value="GDXG_lipolytic_enzyme"/>
</dbReference>
<feature type="domain" description="Alpha/beta hydrolase fold-3" evidence="3">
    <location>
        <begin position="85"/>
        <end position="291"/>
    </location>
</feature>
<dbReference type="SUPFAM" id="SSF53474">
    <property type="entry name" value="alpha/beta-Hydrolases"/>
    <property type="match status" value="1"/>
</dbReference>
<dbReference type="PANTHER" id="PTHR48081:SF8">
    <property type="entry name" value="ALPHA_BETA HYDROLASE FOLD-3 DOMAIN-CONTAINING PROTEIN-RELATED"/>
    <property type="match status" value="1"/>
</dbReference>
<evidence type="ECO:0000256" key="2">
    <source>
        <dbReference type="ARBA" id="ARBA00022801"/>
    </source>
</evidence>
<evidence type="ECO:0000256" key="1">
    <source>
        <dbReference type="ARBA" id="ARBA00010515"/>
    </source>
</evidence>
<name>A0A4Y3PR43_BREPA</name>
<evidence type="ECO:0000259" key="3">
    <source>
        <dbReference type="Pfam" id="PF07859"/>
    </source>
</evidence>
<dbReference type="EMBL" id="BJMH01000009">
    <property type="protein sequence ID" value="GEB32811.1"/>
    <property type="molecule type" value="Genomic_DNA"/>
</dbReference>
<keyword evidence="5" id="KW-1185">Reference proteome</keyword>
<dbReference type="FunFam" id="3.40.50.1820:FF:000089">
    <property type="entry name" value="Alpha/beta hydrolase"/>
    <property type="match status" value="1"/>
</dbReference>
<dbReference type="InterPro" id="IPR013094">
    <property type="entry name" value="AB_hydrolase_3"/>
</dbReference>
<dbReference type="RefSeq" id="WP_122963499.1">
    <property type="nucleotide sequence ID" value="NZ_BJMH01000009.1"/>
</dbReference>
<dbReference type="InterPro" id="IPR029058">
    <property type="entry name" value="AB_hydrolase_fold"/>
</dbReference>
<evidence type="ECO:0000313" key="5">
    <source>
        <dbReference type="Proteomes" id="UP000316882"/>
    </source>
</evidence>
<comment type="similarity">
    <text evidence="1">Belongs to the 'GDXG' lipolytic enzyme family.</text>
</comment>
<dbReference type="GO" id="GO:0016787">
    <property type="term" value="F:hydrolase activity"/>
    <property type="evidence" value="ECO:0007669"/>
    <property type="project" value="UniProtKB-KW"/>
</dbReference>
<dbReference type="AlphaFoldDB" id="A0A4Y3PR43"/>
<accession>A0A4Y3PR43</accession>
<comment type="caution">
    <text evidence="4">The sequence shown here is derived from an EMBL/GenBank/DDBJ whole genome shotgun (WGS) entry which is preliminary data.</text>
</comment>
<sequence length="317" mass="34538">MSVHPQVKEVFRKQSLLGLPDTESMTPAEARLAFSRARANLSELETPVVAVEDRVIAVAEQGGAELPIRLYTPGGEGVPELLPVFVFFHGGGFVLGNIEITDRICRYYAQAASCIVVSVDYRLAPEHKFPTAVTDAYAATKWVVEHAVSFNGDSKRIAVGGESAGGNLAAVVSLLARDRGEFGLCCQLLIYPVVSFALDTASCRECGNQYNLTYDEMLWFRAHYLQDEEQINDPLASPLLAGDLSGLPQAVIVTAEFDPLRDEGELYAERLASFGVAAKAKRYLGMVHSFFNFSGEVDASKEALAETAAELKRVFYT</sequence>
<evidence type="ECO:0000313" key="4">
    <source>
        <dbReference type="EMBL" id="GEB32811.1"/>
    </source>
</evidence>
<proteinExistence type="inferred from homology"/>
<dbReference type="Pfam" id="PF07859">
    <property type="entry name" value="Abhydrolase_3"/>
    <property type="match status" value="1"/>
</dbReference>
<organism evidence="4 5">
    <name type="scientific">Brevibacillus parabrevis</name>
    <dbReference type="NCBI Taxonomy" id="54914"/>
    <lineage>
        <taxon>Bacteria</taxon>
        <taxon>Bacillati</taxon>
        <taxon>Bacillota</taxon>
        <taxon>Bacilli</taxon>
        <taxon>Bacillales</taxon>
        <taxon>Paenibacillaceae</taxon>
        <taxon>Brevibacillus</taxon>
    </lineage>
</organism>
<dbReference type="Proteomes" id="UP000316882">
    <property type="component" value="Unassembled WGS sequence"/>
</dbReference>
<keyword evidence="2 4" id="KW-0378">Hydrolase</keyword>
<gene>
    <name evidence="4" type="ORF">BPA01_23910</name>
</gene>
<dbReference type="PANTHER" id="PTHR48081">
    <property type="entry name" value="AB HYDROLASE SUPERFAMILY PROTEIN C4A8.06C"/>
    <property type="match status" value="1"/>
</dbReference>
<protein>
    <submittedName>
        <fullName evidence="4">Acetylhydrolase</fullName>
    </submittedName>
</protein>
<dbReference type="Gene3D" id="3.40.50.1820">
    <property type="entry name" value="alpha/beta hydrolase"/>
    <property type="match status" value="1"/>
</dbReference>
<reference evidence="4 5" key="1">
    <citation type="submission" date="2019-06" db="EMBL/GenBank/DDBJ databases">
        <title>Whole genome shotgun sequence of Brevibacillus parabrevis NBRC 12334.</title>
        <authorList>
            <person name="Hosoyama A."/>
            <person name="Uohara A."/>
            <person name="Ohji S."/>
            <person name="Ichikawa N."/>
        </authorList>
    </citation>
    <scope>NUCLEOTIDE SEQUENCE [LARGE SCALE GENOMIC DNA]</scope>
    <source>
        <strain evidence="4 5">NBRC 12334</strain>
    </source>
</reference>